<dbReference type="GeneID" id="14876423"/>
<accession>F4PJS6</accession>
<reference evidence="2" key="1">
    <citation type="journal article" date="2011" name="Genome Res.">
        <title>Phylogeny-wide analysis of social amoeba genomes highlights ancient origins for complex intercellular communication.</title>
        <authorList>
            <person name="Heidel A.J."/>
            <person name="Lawal H.M."/>
            <person name="Felder M."/>
            <person name="Schilde C."/>
            <person name="Helps N.R."/>
            <person name="Tunggal B."/>
            <person name="Rivero F."/>
            <person name="John U."/>
            <person name="Schleicher M."/>
            <person name="Eichinger L."/>
            <person name="Platzer M."/>
            <person name="Noegel A.A."/>
            <person name="Schaap P."/>
            <person name="Gloeckner G."/>
        </authorList>
    </citation>
    <scope>NUCLEOTIDE SEQUENCE [LARGE SCALE GENOMIC DNA]</scope>
    <source>
        <strain evidence="2">SH3</strain>
    </source>
</reference>
<dbReference type="AlphaFoldDB" id="F4PJS6"/>
<evidence type="ECO:0000313" key="1">
    <source>
        <dbReference type="EMBL" id="EGG23850.1"/>
    </source>
</evidence>
<gene>
    <name evidence="1" type="ORF">DFA_05986</name>
</gene>
<protein>
    <submittedName>
        <fullName evidence="1">Uncharacterized protein</fullName>
    </submittedName>
</protein>
<dbReference type="RefSeq" id="XP_004361701.1">
    <property type="nucleotide sequence ID" value="XM_004361644.1"/>
</dbReference>
<dbReference type="EMBL" id="GL883007">
    <property type="protein sequence ID" value="EGG23850.1"/>
    <property type="molecule type" value="Genomic_DNA"/>
</dbReference>
<dbReference type="Proteomes" id="UP000007797">
    <property type="component" value="Unassembled WGS sequence"/>
</dbReference>
<organism evidence="1 2">
    <name type="scientific">Cavenderia fasciculata</name>
    <name type="common">Slime mold</name>
    <name type="synonym">Dictyostelium fasciculatum</name>
    <dbReference type="NCBI Taxonomy" id="261658"/>
    <lineage>
        <taxon>Eukaryota</taxon>
        <taxon>Amoebozoa</taxon>
        <taxon>Evosea</taxon>
        <taxon>Eumycetozoa</taxon>
        <taxon>Dictyostelia</taxon>
        <taxon>Acytosteliales</taxon>
        <taxon>Cavenderiaceae</taxon>
        <taxon>Cavenderia</taxon>
    </lineage>
</organism>
<dbReference type="KEGG" id="dfa:DFA_05986"/>
<proteinExistence type="predicted"/>
<name>F4PJS6_CACFS</name>
<keyword evidence="2" id="KW-1185">Reference proteome</keyword>
<sequence>MSTKFPLTGIEYLELLNIFNLSGKVSINDQDINVINEIDLISKDVQDGELHLVCQESDSLDSLISSCYSPFSEYQYRKTKNGVWKQTQISKVQMADGYLLGYQRCFTLVGGESYLKMWEFSTPSIYNKSQGDNTMVLRHYIYDQPLYVRQRPRPMSISFPASAPVNQKHNLPSYYHPHQQQQPPTNEIMVPLANTTLTSGKSTKKNRSSKLIHPPDLHSIFKLLHGTKA</sequence>
<evidence type="ECO:0000313" key="2">
    <source>
        <dbReference type="Proteomes" id="UP000007797"/>
    </source>
</evidence>